<dbReference type="InterPro" id="IPR050306">
    <property type="entry name" value="PfkB_Carbo_kinase"/>
</dbReference>
<dbReference type="EMBL" id="CP029803">
    <property type="protein sequence ID" value="AWT60631.1"/>
    <property type="molecule type" value="Genomic_DNA"/>
</dbReference>
<sequence length="317" mass="33631">MPEVVSLGELVVDMFGRPAGVALKEVGTFMPAPGGAPANVAVALARLGVEVGFIGGVGDDPFGEGLTEVLKSEGVDIAHLQAIKDSPTMVSFVASASPVEQDFTIYRGADTKLRLEDLDREYITSAKVFLYGSVTLSGGSREAVLQAARWAKEDNVLVVYDPNWRPAVWPDLEGARDGILKGLEGVDVCKVNETELELITGTRECQGGSNRLLDRGVQLCLITLGSEGTYFNNGLVHDHVPAFPVEAVDSTGCGDAFCAGFTAALLETKKILGNLRGSELSDIVRFANAVSAISATQTGAMASLPRRNEVNVFLQRM</sequence>
<protein>
    <submittedName>
        <fullName evidence="7">ATP-dependent 6-phosphofructokinase</fullName>
        <ecNumber evidence="7">2.7.1.11</ecNumber>
    </submittedName>
</protein>
<dbReference type="PROSITE" id="PS00583">
    <property type="entry name" value="PFKB_KINASES_1"/>
    <property type="match status" value="1"/>
</dbReference>
<dbReference type="CDD" id="cd01167">
    <property type="entry name" value="bac_FRK"/>
    <property type="match status" value="1"/>
</dbReference>
<dbReference type="SUPFAM" id="SSF53613">
    <property type="entry name" value="Ribokinase-like"/>
    <property type="match status" value="1"/>
</dbReference>
<comment type="similarity">
    <text evidence="1">Belongs to the carbohydrate kinase PfkB family.</text>
</comment>
<reference evidence="7 8" key="1">
    <citation type="submission" date="2018-06" db="EMBL/GenBank/DDBJ databases">
        <title>Draft Genome Sequence of a Novel Marine Bacterium Related to the Verrucomicrobia.</title>
        <authorList>
            <person name="Vosseberg J."/>
            <person name="Martijn J."/>
            <person name="Ettema T.J.G."/>
        </authorList>
    </citation>
    <scope>NUCLEOTIDE SEQUENCE [LARGE SCALE GENOMIC DNA]</scope>
    <source>
        <strain evidence="7">TARA_B100001123</strain>
    </source>
</reference>
<evidence type="ECO:0000256" key="1">
    <source>
        <dbReference type="ARBA" id="ARBA00010688"/>
    </source>
</evidence>
<keyword evidence="4 7" id="KW-0418">Kinase</keyword>
<dbReference type="GO" id="GO:0005524">
    <property type="term" value="F:ATP binding"/>
    <property type="evidence" value="ECO:0007669"/>
    <property type="project" value="UniProtKB-KW"/>
</dbReference>
<evidence type="ECO:0000259" key="6">
    <source>
        <dbReference type="Pfam" id="PF00294"/>
    </source>
</evidence>
<accession>A0A2Z4AEP0</accession>
<keyword evidence="3" id="KW-0547">Nucleotide-binding</keyword>
<dbReference type="InterPro" id="IPR002173">
    <property type="entry name" value="Carboh/pur_kinase_PfkB_CS"/>
</dbReference>
<dbReference type="KEGG" id="mtar:DF168_01848"/>
<name>A0A2Z4AEP0_9BACT</name>
<dbReference type="PANTHER" id="PTHR43085">
    <property type="entry name" value="HEXOKINASE FAMILY MEMBER"/>
    <property type="match status" value="1"/>
</dbReference>
<dbReference type="PRINTS" id="PR00990">
    <property type="entry name" value="RIBOKINASE"/>
</dbReference>
<evidence type="ECO:0000313" key="7">
    <source>
        <dbReference type="EMBL" id="AWT60631.1"/>
    </source>
</evidence>
<dbReference type="PANTHER" id="PTHR43085:SF1">
    <property type="entry name" value="PSEUDOURIDINE KINASE-RELATED"/>
    <property type="match status" value="1"/>
</dbReference>
<dbReference type="GO" id="GO:0006000">
    <property type="term" value="P:fructose metabolic process"/>
    <property type="evidence" value="ECO:0007669"/>
    <property type="project" value="UniProtKB-ARBA"/>
</dbReference>
<keyword evidence="5" id="KW-0067">ATP-binding</keyword>
<dbReference type="InterPro" id="IPR002139">
    <property type="entry name" value="Ribo/fructo_kinase"/>
</dbReference>
<evidence type="ECO:0000256" key="4">
    <source>
        <dbReference type="ARBA" id="ARBA00022777"/>
    </source>
</evidence>
<dbReference type="Proteomes" id="UP000247465">
    <property type="component" value="Chromosome"/>
</dbReference>
<proteinExistence type="inferred from homology"/>
<evidence type="ECO:0000256" key="2">
    <source>
        <dbReference type="ARBA" id="ARBA00022679"/>
    </source>
</evidence>
<dbReference type="Pfam" id="PF00294">
    <property type="entry name" value="PfkB"/>
    <property type="match status" value="1"/>
</dbReference>
<organism evidence="7 8">
    <name type="scientific">Candidatus Moanibacter tarae</name>
    <dbReference type="NCBI Taxonomy" id="2200854"/>
    <lineage>
        <taxon>Bacteria</taxon>
        <taxon>Pseudomonadati</taxon>
        <taxon>Verrucomicrobiota</taxon>
        <taxon>Opitutia</taxon>
        <taxon>Puniceicoccales</taxon>
        <taxon>Puniceicoccales incertae sedis</taxon>
        <taxon>Candidatus Moanibacter</taxon>
    </lineage>
</organism>
<dbReference type="InterPro" id="IPR029056">
    <property type="entry name" value="Ribokinase-like"/>
</dbReference>
<feature type="domain" description="Carbohydrate kinase PfkB" evidence="6">
    <location>
        <begin position="1"/>
        <end position="305"/>
    </location>
</feature>
<dbReference type="EC" id="2.7.1.11" evidence="7"/>
<evidence type="ECO:0000313" key="8">
    <source>
        <dbReference type="Proteomes" id="UP000247465"/>
    </source>
</evidence>
<dbReference type="GO" id="GO:0003872">
    <property type="term" value="F:6-phosphofructokinase activity"/>
    <property type="evidence" value="ECO:0007669"/>
    <property type="project" value="UniProtKB-EC"/>
</dbReference>
<dbReference type="AlphaFoldDB" id="A0A2Z4AEP0"/>
<dbReference type="InterPro" id="IPR011611">
    <property type="entry name" value="PfkB_dom"/>
</dbReference>
<evidence type="ECO:0000256" key="5">
    <source>
        <dbReference type="ARBA" id="ARBA00022840"/>
    </source>
</evidence>
<gene>
    <name evidence="7" type="primary">pfkB</name>
    <name evidence="7" type="ORF">DF168_01848</name>
</gene>
<evidence type="ECO:0000256" key="3">
    <source>
        <dbReference type="ARBA" id="ARBA00022741"/>
    </source>
</evidence>
<dbReference type="GO" id="GO:0008865">
    <property type="term" value="F:fructokinase activity"/>
    <property type="evidence" value="ECO:0007669"/>
    <property type="project" value="UniProtKB-ARBA"/>
</dbReference>
<keyword evidence="2 7" id="KW-0808">Transferase</keyword>
<dbReference type="Gene3D" id="3.40.1190.20">
    <property type="match status" value="1"/>
</dbReference>